<evidence type="ECO:0000313" key="2">
    <source>
        <dbReference type="Proteomes" id="UP000510822"/>
    </source>
</evidence>
<protein>
    <submittedName>
        <fullName evidence="1">DUF1513 domain-containing protein</fullName>
    </submittedName>
</protein>
<dbReference type="AlphaFoldDB" id="A0A7D5V996"/>
<organism evidence="1 2">
    <name type="scientific">Chitinibacter fontanus</name>
    <dbReference type="NCBI Taxonomy" id="1737446"/>
    <lineage>
        <taxon>Bacteria</taxon>
        <taxon>Pseudomonadati</taxon>
        <taxon>Pseudomonadota</taxon>
        <taxon>Betaproteobacteria</taxon>
        <taxon>Neisseriales</taxon>
        <taxon>Chitinibacteraceae</taxon>
        <taxon>Chitinibacter</taxon>
    </lineage>
</organism>
<accession>A0A7D5V996</accession>
<dbReference type="PIRSF" id="PIRSF028101">
    <property type="entry name" value="UCP028101"/>
    <property type="match status" value="1"/>
</dbReference>
<name>A0A7D5V996_9NEIS</name>
<dbReference type="EMBL" id="CP058952">
    <property type="protein sequence ID" value="QLI81239.1"/>
    <property type="molecule type" value="Genomic_DNA"/>
</dbReference>
<dbReference type="SUPFAM" id="SSF50969">
    <property type="entry name" value="YVTN repeat-like/Quinoprotein amine dehydrogenase"/>
    <property type="match status" value="1"/>
</dbReference>
<dbReference type="InterPro" id="IPR011044">
    <property type="entry name" value="Quino_amine_DH_bsu"/>
</dbReference>
<dbReference type="Pfam" id="PF07433">
    <property type="entry name" value="DUF1513"/>
    <property type="match status" value="1"/>
</dbReference>
<evidence type="ECO:0000313" key="1">
    <source>
        <dbReference type="EMBL" id="QLI81239.1"/>
    </source>
</evidence>
<proteinExistence type="predicted"/>
<sequence length="353" mass="38009">MLTRRDFLRSSLQISALSLASTHVCAGEQPPVLLSASWDDEQSSFGALGSNIVGLPSRGHGILPLPAGEAIVLSRRLGQWLARINWQRGELIQLQQAAFDRHFFGHGLLSTDRSTLLTTENNDENSTGLIGVYETATLKRLAEIPSGGIGPHELLWLVPNRILAVANGGILTLPETGRTKLNRGSMNPSIALIEWPSGKLLDQFTIADKALSLRHLALASDGTLGIALQAEYPLVQQHRNAPLLALLRPQAAQLELAPQAPDLMGYGASIAAVGNEFLISAMRGNQLARWSSDGSPLPALAIPRPAGIASQGQQAWISSETGGIYRYNTQSHNLIELAGYTQRKWDNHLVLAA</sequence>
<dbReference type="InterPro" id="IPR008311">
    <property type="entry name" value="UCP028101"/>
</dbReference>
<dbReference type="Proteomes" id="UP000510822">
    <property type="component" value="Chromosome"/>
</dbReference>
<dbReference type="RefSeq" id="WP_180308366.1">
    <property type="nucleotide sequence ID" value="NZ_CP058952.1"/>
</dbReference>
<keyword evidence="2" id="KW-1185">Reference proteome</keyword>
<dbReference type="KEGG" id="cfon:HZU75_06680"/>
<reference evidence="1 2" key="1">
    <citation type="journal article" date="2016" name="Int. J. Syst. Evol. Microbiol.">
        <title>Chitinibacter fontanus sp. nov., isolated from a spring.</title>
        <authorList>
            <person name="Sheu S.Y."/>
            <person name="Li Y.S."/>
            <person name="Young C.C."/>
            <person name="Chen W.M."/>
        </authorList>
    </citation>
    <scope>NUCLEOTIDE SEQUENCE [LARGE SCALE GENOMIC DNA]</scope>
    <source>
        <strain evidence="1 2">STM-7</strain>
    </source>
</reference>
<gene>
    <name evidence="1" type="ORF">HZU75_06680</name>
</gene>